<evidence type="ECO:0000256" key="1">
    <source>
        <dbReference type="SAM" id="Phobius"/>
    </source>
</evidence>
<comment type="caution">
    <text evidence="3">The sequence shown here is derived from an EMBL/GenBank/DDBJ whole genome shotgun (WGS) entry which is preliminary data.</text>
</comment>
<accession>A0AAN8TP74</accession>
<feature type="domain" description="Retrotransposon Copia-like N-terminal" evidence="2">
    <location>
        <begin position="50"/>
        <end position="91"/>
    </location>
</feature>
<reference evidence="3 4" key="1">
    <citation type="submission" date="2024-02" db="EMBL/GenBank/DDBJ databases">
        <title>de novo genome assembly of Solanum bulbocastanum strain 11H21.</title>
        <authorList>
            <person name="Hosaka A.J."/>
        </authorList>
    </citation>
    <scope>NUCLEOTIDE SEQUENCE [LARGE SCALE GENOMIC DNA]</scope>
    <source>
        <tissue evidence="3">Young leaves</tissue>
    </source>
</reference>
<dbReference type="Pfam" id="PF14244">
    <property type="entry name" value="Retrotran_gag_3"/>
    <property type="match status" value="1"/>
</dbReference>
<keyword evidence="4" id="KW-1185">Reference proteome</keyword>
<dbReference type="PANTHER" id="PTHR37610">
    <property type="entry name" value="CCHC-TYPE DOMAIN-CONTAINING PROTEIN"/>
    <property type="match status" value="1"/>
</dbReference>
<dbReference type="Proteomes" id="UP001371456">
    <property type="component" value="Unassembled WGS sequence"/>
</dbReference>
<dbReference type="InterPro" id="IPR029472">
    <property type="entry name" value="Copia-like_N"/>
</dbReference>
<keyword evidence="1" id="KW-0472">Membrane</keyword>
<gene>
    <name evidence="3" type="ORF">RDI58_012666</name>
</gene>
<evidence type="ECO:0000259" key="2">
    <source>
        <dbReference type="Pfam" id="PF14244"/>
    </source>
</evidence>
<dbReference type="AlphaFoldDB" id="A0AAN8TP74"/>
<evidence type="ECO:0000313" key="4">
    <source>
        <dbReference type="Proteomes" id="UP001371456"/>
    </source>
</evidence>
<protein>
    <recommendedName>
        <fullName evidence="2">Retrotransposon Copia-like N-terminal domain-containing protein</fullName>
    </recommendedName>
</protein>
<keyword evidence="1" id="KW-1133">Transmembrane helix</keyword>
<dbReference type="EMBL" id="JBANQN010000005">
    <property type="protein sequence ID" value="KAK6788867.1"/>
    <property type="molecule type" value="Genomic_DNA"/>
</dbReference>
<organism evidence="3 4">
    <name type="scientific">Solanum bulbocastanum</name>
    <name type="common">Wild potato</name>
    <dbReference type="NCBI Taxonomy" id="147425"/>
    <lineage>
        <taxon>Eukaryota</taxon>
        <taxon>Viridiplantae</taxon>
        <taxon>Streptophyta</taxon>
        <taxon>Embryophyta</taxon>
        <taxon>Tracheophyta</taxon>
        <taxon>Spermatophyta</taxon>
        <taxon>Magnoliopsida</taxon>
        <taxon>eudicotyledons</taxon>
        <taxon>Gunneridae</taxon>
        <taxon>Pentapetalae</taxon>
        <taxon>asterids</taxon>
        <taxon>lamiids</taxon>
        <taxon>Solanales</taxon>
        <taxon>Solanaceae</taxon>
        <taxon>Solanoideae</taxon>
        <taxon>Solaneae</taxon>
        <taxon>Solanum</taxon>
    </lineage>
</organism>
<dbReference type="PANTHER" id="PTHR37610:SF86">
    <property type="entry name" value="RETROTRANSPOSON COPIA-LIKE N-TERMINAL DOMAIN-CONTAINING PROTEIN"/>
    <property type="match status" value="1"/>
</dbReference>
<proteinExistence type="predicted"/>
<name>A0AAN8TP74_SOLBU</name>
<evidence type="ECO:0000313" key="3">
    <source>
        <dbReference type="EMBL" id="KAK6788867.1"/>
    </source>
</evidence>
<keyword evidence="1" id="KW-0812">Transmembrane</keyword>
<sequence>MDRALFSMYCDLIDQIKNILGSQNPINAIIVLAFLTLLLLGHRLPIIQHDTTGVSIISIGLTGSENYSLWSHAMRIQLLGKNKLGLVDGTLNMDKFDKELSHQWNRCNAIIVGWIMSSVAKELLT</sequence>
<feature type="transmembrane region" description="Helical" evidence="1">
    <location>
        <begin position="20"/>
        <end position="40"/>
    </location>
</feature>